<evidence type="ECO:0000313" key="2">
    <source>
        <dbReference type="Proteomes" id="UP000054935"/>
    </source>
</evidence>
<name>A0A0P1G2E7_9RHOB</name>
<accession>A0A0P1G2E7</accession>
<protein>
    <recommendedName>
        <fullName evidence="3">DUF2948 domain-containing protein</fullName>
    </recommendedName>
</protein>
<gene>
    <name evidence="1" type="ORF">TRN7648_00625</name>
</gene>
<evidence type="ECO:0000313" key="1">
    <source>
        <dbReference type="EMBL" id="CUH75796.1"/>
    </source>
</evidence>
<sequence>MTEDARFEDGAERPLYLGALDGDDLQVISALAQDAVLPATEISWQSEKRRLALLINRLRHEDLPAAAKRGRPAERVQSVLVIDNVLGVSSQGVSRDSDTVLALLSVDFTPNEAPDGFVTLTFAGDGALRAKVEALEVSLRDVTRPYIAPSKQAPDHGV</sequence>
<dbReference type="EMBL" id="CYSE01000001">
    <property type="protein sequence ID" value="CUH75796.1"/>
    <property type="molecule type" value="Genomic_DNA"/>
</dbReference>
<evidence type="ECO:0008006" key="3">
    <source>
        <dbReference type="Google" id="ProtNLM"/>
    </source>
</evidence>
<proteinExistence type="predicted"/>
<dbReference type="Pfam" id="PF11164">
    <property type="entry name" value="DUF2948"/>
    <property type="match status" value="1"/>
</dbReference>
<reference evidence="1 2" key="1">
    <citation type="submission" date="2015-09" db="EMBL/GenBank/DDBJ databases">
        <authorList>
            <consortium name="Swine Surveillance"/>
        </authorList>
    </citation>
    <scope>NUCLEOTIDE SEQUENCE [LARGE SCALE GENOMIC DNA]</scope>
    <source>
        <strain evidence="1 2">CECT 7648</strain>
    </source>
</reference>
<dbReference type="OrthoDB" id="9806367at2"/>
<dbReference type="InterPro" id="IPR021335">
    <property type="entry name" value="DUF2948"/>
</dbReference>
<dbReference type="AlphaFoldDB" id="A0A0P1G2E7"/>
<dbReference type="RefSeq" id="WP_058246147.1">
    <property type="nucleotide sequence ID" value="NZ_CYSE01000001.1"/>
</dbReference>
<organism evidence="1 2">
    <name type="scientific">Tropicibacter naphthalenivorans</name>
    <dbReference type="NCBI Taxonomy" id="441103"/>
    <lineage>
        <taxon>Bacteria</taxon>
        <taxon>Pseudomonadati</taxon>
        <taxon>Pseudomonadota</taxon>
        <taxon>Alphaproteobacteria</taxon>
        <taxon>Rhodobacterales</taxon>
        <taxon>Roseobacteraceae</taxon>
        <taxon>Tropicibacter</taxon>
    </lineage>
</organism>
<dbReference type="Proteomes" id="UP000054935">
    <property type="component" value="Unassembled WGS sequence"/>
</dbReference>
<keyword evidence="2" id="KW-1185">Reference proteome</keyword>
<dbReference type="STRING" id="441103.TRN7648_00625"/>